<sequence>MSKAGVNIGVGGKNRGVNASFFKAVGDLKSLIGWAANIG</sequence>
<dbReference type="EMBL" id="UINC01035959">
    <property type="protein sequence ID" value="SVB29187.1"/>
    <property type="molecule type" value="Genomic_DNA"/>
</dbReference>
<dbReference type="AlphaFoldDB" id="A0A382CV54"/>
<name>A0A382CV54_9ZZZZ</name>
<organism evidence="1">
    <name type="scientific">marine metagenome</name>
    <dbReference type="NCBI Taxonomy" id="408172"/>
    <lineage>
        <taxon>unclassified sequences</taxon>
        <taxon>metagenomes</taxon>
        <taxon>ecological metagenomes</taxon>
    </lineage>
</organism>
<proteinExistence type="predicted"/>
<gene>
    <name evidence="1" type="ORF">METZ01_LOCUS182041</name>
</gene>
<reference evidence="1" key="1">
    <citation type="submission" date="2018-05" db="EMBL/GenBank/DDBJ databases">
        <authorList>
            <person name="Lanie J.A."/>
            <person name="Ng W.-L."/>
            <person name="Kazmierczak K.M."/>
            <person name="Andrzejewski T.M."/>
            <person name="Davidsen T.M."/>
            <person name="Wayne K.J."/>
            <person name="Tettelin H."/>
            <person name="Glass J.I."/>
            <person name="Rusch D."/>
            <person name="Podicherti R."/>
            <person name="Tsui H.-C.T."/>
            <person name="Winkler M.E."/>
        </authorList>
    </citation>
    <scope>NUCLEOTIDE SEQUENCE</scope>
</reference>
<evidence type="ECO:0000313" key="1">
    <source>
        <dbReference type="EMBL" id="SVB29187.1"/>
    </source>
</evidence>
<protein>
    <submittedName>
        <fullName evidence="1">Uncharacterized protein</fullName>
    </submittedName>
</protein>
<accession>A0A382CV54</accession>